<organism evidence="1 2">
    <name type="scientific">Vibrio parahaemolyticus</name>
    <dbReference type="NCBI Taxonomy" id="670"/>
    <lineage>
        <taxon>Bacteria</taxon>
        <taxon>Pseudomonadati</taxon>
        <taxon>Pseudomonadota</taxon>
        <taxon>Gammaproteobacteria</taxon>
        <taxon>Vibrionales</taxon>
        <taxon>Vibrionaceae</taxon>
        <taxon>Vibrio</taxon>
    </lineage>
</organism>
<accession>A0AA47JEI5</accession>
<reference evidence="1" key="1">
    <citation type="submission" date="2022-12" db="EMBL/GenBank/DDBJ databases">
        <title>Vibrio parahaemolyticus become highly virulent by producing novel Tc toxins.</title>
        <authorList>
            <person name="Yang F."/>
            <person name="You Y."/>
            <person name="Lai Q."/>
            <person name="Xu L."/>
            <person name="Li F."/>
        </authorList>
    </citation>
    <scope>NUCLEOTIDE SEQUENCE</scope>
    <source>
        <strain evidence="1">Vp-HL-202005</strain>
    </source>
</reference>
<dbReference type="EMBL" id="CP114194">
    <property type="protein sequence ID" value="WAT89356.1"/>
    <property type="molecule type" value="Genomic_DNA"/>
</dbReference>
<sequence length="78" mass="8553">MIHDQLTHEGVDMLNLREKDIILSALDIVIDGVSSSEANEEMRTAGVYIAGLIIADTNGVLEQDTRKAVLSIIEMAER</sequence>
<evidence type="ECO:0000313" key="2">
    <source>
        <dbReference type="Proteomes" id="UP001156560"/>
    </source>
</evidence>
<gene>
    <name evidence="1" type="ORF">O1Q84_12045</name>
</gene>
<dbReference type="RefSeq" id="WP_240305152.1">
    <property type="nucleotide sequence ID" value="NZ_CP114194.1"/>
</dbReference>
<proteinExistence type="predicted"/>
<name>A0AA47JEI5_VIBPH</name>
<evidence type="ECO:0000313" key="1">
    <source>
        <dbReference type="EMBL" id="WAT89356.1"/>
    </source>
</evidence>
<dbReference type="Proteomes" id="UP001156560">
    <property type="component" value="Chromosome 1"/>
</dbReference>
<dbReference type="AlphaFoldDB" id="A0AA47JEI5"/>
<protein>
    <submittedName>
        <fullName evidence="1">Uncharacterized protein</fullName>
    </submittedName>
</protein>